<dbReference type="Proteomes" id="UP000499080">
    <property type="component" value="Unassembled WGS sequence"/>
</dbReference>
<gene>
    <name evidence="1" type="ORF">AVEN_89633_1</name>
</gene>
<reference evidence="1 2" key="1">
    <citation type="journal article" date="2019" name="Sci. Rep.">
        <title>Orb-weaving spider Araneus ventricosus genome elucidates the spidroin gene catalogue.</title>
        <authorList>
            <person name="Kono N."/>
            <person name="Nakamura H."/>
            <person name="Ohtoshi R."/>
            <person name="Moran D.A.P."/>
            <person name="Shinohara A."/>
            <person name="Yoshida Y."/>
            <person name="Fujiwara M."/>
            <person name="Mori M."/>
            <person name="Tomita M."/>
            <person name="Arakawa K."/>
        </authorList>
    </citation>
    <scope>NUCLEOTIDE SEQUENCE [LARGE SCALE GENOMIC DNA]</scope>
</reference>
<keyword evidence="2" id="KW-1185">Reference proteome</keyword>
<comment type="caution">
    <text evidence="1">The sequence shown here is derived from an EMBL/GenBank/DDBJ whole genome shotgun (WGS) entry which is preliminary data.</text>
</comment>
<accession>A0A4Y2NV34</accession>
<evidence type="ECO:0000313" key="1">
    <source>
        <dbReference type="EMBL" id="GBN42559.1"/>
    </source>
</evidence>
<name>A0A4Y2NV34_ARAVE</name>
<sequence length="110" mass="12628">MPIPSSSSGIQWGNHDLDVIHRSSKMEFLEHGKRKLIVKIENLSNLEKMIRNGGIQKELKNRKLHPPIPLSDLDARLSAKQRICLHWHLTTRVEMKLEFPRVGGERSLCG</sequence>
<dbReference type="EMBL" id="BGPR01009827">
    <property type="protein sequence ID" value="GBN42559.1"/>
    <property type="molecule type" value="Genomic_DNA"/>
</dbReference>
<protein>
    <submittedName>
        <fullName evidence="1">Uncharacterized protein</fullName>
    </submittedName>
</protein>
<evidence type="ECO:0000313" key="2">
    <source>
        <dbReference type="Proteomes" id="UP000499080"/>
    </source>
</evidence>
<dbReference type="AlphaFoldDB" id="A0A4Y2NV34"/>
<organism evidence="1 2">
    <name type="scientific">Araneus ventricosus</name>
    <name type="common">Orbweaver spider</name>
    <name type="synonym">Epeira ventricosa</name>
    <dbReference type="NCBI Taxonomy" id="182803"/>
    <lineage>
        <taxon>Eukaryota</taxon>
        <taxon>Metazoa</taxon>
        <taxon>Ecdysozoa</taxon>
        <taxon>Arthropoda</taxon>
        <taxon>Chelicerata</taxon>
        <taxon>Arachnida</taxon>
        <taxon>Araneae</taxon>
        <taxon>Araneomorphae</taxon>
        <taxon>Entelegynae</taxon>
        <taxon>Araneoidea</taxon>
        <taxon>Araneidae</taxon>
        <taxon>Araneus</taxon>
    </lineage>
</organism>
<proteinExistence type="predicted"/>